<evidence type="ECO:0000313" key="8">
    <source>
        <dbReference type="Proteomes" id="UP000325743"/>
    </source>
</evidence>
<evidence type="ECO:0000256" key="1">
    <source>
        <dbReference type="ARBA" id="ARBA00022729"/>
    </source>
</evidence>
<evidence type="ECO:0000256" key="3">
    <source>
        <dbReference type="ARBA" id="ARBA00023139"/>
    </source>
</evidence>
<dbReference type="EMBL" id="CP032519">
    <property type="protein sequence ID" value="QEZ47159.1"/>
    <property type="molecule type" value="Genomic_DNA"/>
</dbReference>
<sequence length="124" mass="13180">MTRPPLNATRGAVLLALLAALGSASAARAPGIDGVRFTDVRTVRYQCDGDKTLTVRYLNSADNQAAVFRLDGKPVLAVTTVSASGARYVGGRYEWWTKGDTGTLRDLMQPEHAAAALSNCQSKP</sequence>
<evidence type="ECO:0000259" key="6">
    <source>
        <dbReference type="Pfam" id="PF09864"/>
    </source>
</evidence>
<keyword evidence="2" id="KW-0472">Membrane</keyword>
<feature type="signal peptide" evidence="5">
    <location>
        <begin position="1"/>
        <end position="26"/>
    </location>
</feature>
<dbReference type="Proteomes" id="UP000325743">
    <property type="component" value="Chromosome 2"/>
</dbReference>
<dbReference type="InterPro" id="IPR018660">
    <property type="entry name" value="MliC"/>
</dbReference>
<reference evidence="7 8" key="1">
    <citation type="submission" date="2018-09" db="EMBL/GenBank/DDBJ databases">
        <title>Complete genome sequence of Cupriavidus oxalaticus T2, a bacterium capable of phenol tolerance and degradation.</title>
        <authorList>
            <person name="Yan J."/>
        </authorList>
    </citation>
    <scope>NUCLEOTIDE SEQUENCE [LARGE SCALE GENOMIC DNA]</scope>
    <source>
        <strain evidence="7 8">T2</strain>
    </source>
</reference>
<feature type="domain" description="C-type lysozyme inhibitor" evidence="6">
    <location>
        <begin position="45"/>
        <end position="109"/>
    </location>
</feature>
<name>A0A5P3VQV2_9BURK</name>
<organism evidence="7 8">
    <name type="scientific">Cupriavidus oxalaticus</name>
    <dbReference type="NCBI Taxonomy" id="96344"/>
    <lineage>
        <taxon>Bacteria</taxon>
        <taxon>Pseudomonadati</taxon>
        <taxon>Pseudomonadota</taxon>
        <taxon>Betaproteobacteria</taxon>
        <taxon>Burkholderiales</taxon>
        <taxon>Burkholderiaceae</taxon>
        <taxon>Cupriavidus</taxon>
    </lineage>
</organism>
<keyword evidence="3" id="KW-0564">Palmitate</keyword>
<dbReference type="InterPro" id="IPR036328">
    <property type="entry name" value="MliC_sf"/>
</dbReference>
<keyword evidence="4" id="KW-0449">Lipoprotein</keyword>
<dbReference type="SUPFAM" id="SSF141488">
    <property type="entry name" value="YdhA-like"/>
    <property type="match status" value="1"/>
</dbReference>
<evidence type="ECO:0000256" key="4">
    <source>
        <dbReference type="ARBA" id="ARBA00023288"/>
    </source>
</evidence>
<gene>
    <name evidence="7" type="ORF">D2917_23695</name>
</gene>
<evidence type="ECO:0000313" key="7">
    <source>
        <dbReference type="EMBL" id="QEZ47159.1"/>
    </source>
</evidence>
<dbReference type="Gene3D" id="2.40.128.200">
    <property type="match status" value="1"/>
</dbReference>
<keyword evidence="1 5" id="KW-0732">Signal</keyword>
<evidence type="ECO:0000256" key="5">
    <source>
        <dbReference type="SAM" id="SignalP"/>
    </source>
</evidence>
<proteinExistence type="predicted"/>
<dbReference type="Pfam" id="PF09864">
    <property type="entry name" value="MliC"/>
    <property type="match status" value="1"/>
</dbReference>
<accession>A0A5P3VQV2</accession>
<protein>
    <recommendedName>
        <fullName evidence="6">C-type lysozyme inhibitor domain-containing protein</fullName>
    </recommendedName>
</protein>
<evidence type="ECO:0000256" key="2">
    <source>
        <dbReference type="ARBA" id="ARBA00023136"/>
    </source>
</evidence>
<dbReference type="AlphaFoldDB" id="A0A5P3VQV2"/>
<feature type="chain" id="PRO_5024982637" description="C-type lysozyme inhibitor domain-containing protein" evidence="5">
    <location>
        <begin position="27"/>
        <end position="124"/>
    </location>
</feature>